<dbReference type="AlphaFoldDB" id="A0A0D7L5P9"/>
<reference evidence="1" key="1">
    <citation type="journal article" date="2018" name="Genome Biol.">
        <title>SKESA: strategic k-mer extension for scrupulous assemblies.</title>
        <authorList>
            <person name="Souvorov A."/>
            <person name="Agarwala R."/>
            <person name="Lipman D.J."/>
        </authorList>
    </citation>
    <scope>NUCLEOTIDE SEQUENCE</scope>
    <source>
        <strain evidence="1">O50</strain>
    </source>
</reference>
<dbReference type="EMBL" id="DACSXJ010000044">
    <property type="protein sequence ID" value="HAT3900090.1"/>
    <property type="molecule type" value="Genomic_DNA"/>
</dbReference>
<evidence type="ECO:0000313" key="1">
    <source>
        <dbReference type="EMBL" id="HAT3900090.1"/>
    </source>
</evidence>
<dbReference type="Proteomes" id="UP000855471">
    <property type="component" value="Unassembled WGS sequence"/>
</dbReference>
<gene>
    <name evidence="1" type="ORF">I9Y29_004580</name>
</gene>
<protein>
    <submittedName>
        <fullName evidence="1">Uncharacterized protein</fullName>
    </submittedName>
</protein>
<comment type="caution">
    <text evidence="1">The sequence shown here is derived from an EMBL/GenBank/DDBJ whole genome shotgun (WGS) entry which is preliminary data.</text>
</comment>
<reference evidence="1" key="2">
    <citation type="submission" date="2020-09" db="EMBL/GenBank/DDBJ databases">
        <authorList>
            <consortium name="NCBI Pathogen Detection Project"/>
        </authorList>
    </citation>
    <scope>NUCLEOTIDE SEQUENCE</scope>
    <source>
        <strain evidence="1">O50</strain>
    </source>
</reference>
<proteinExistence type="predicted"/>
<sequence>MKSFFLLYRPVFEIVCRILGNGWRVNLLDDCQYRIKLTSPRFKNYSVHIRMDKGRLAIIGSVDSRNWRSPCHTCTVSPQRNPVEIAADIEKKILINALQDVETSREYEKKLQKEREERQILKGMLSQLVKLENWHGTLTGFKAVNGLNGHVTERGDGYEVLIRGLDIDQLVKLSGLIKQL</sequence>
<name>A0A0D7L5P9_CITFR</name>
<organism evidence="1">
    <name type="scientific">Citrobacter freundii</name>
    <dbReference type="NCBI Taxonomy" id="546"/>
    <lineage>
        <taxon>Bacteria</taxon>
        <taxon>Pseudomonadati</taxon>
        <taxon>Pseudomonadota</taxon>
        <taxon>Gammaproteobacteria</taxon>
        <taxon>Enterobacterales</taxon>
        <taxon>Enterobacteriaceae</taxon>
        <taxon>Citrobacter</taxon>
        <taxon>Citrobacter freundii complex</taxon>
    </lineage>
</organism>
<accession>A0A0D7L5P9</accession>
<dbReference type="RefSeq" id="WP_044715140.1">
    <property type="nucleotide sequence ID" value="NZ_CP037738.1"/>
</dbReference>
<dbReference type="OrthoDB" id="6449341at2"/>